<comment type="caution">
    <text evidence="3">The sequence shown here is derived from an EMBL/GenBank/DDBJ whole genome shotgun (WGS) entry which is preliminary data.</text>
</comment>
<dbReference type="OrthoDB" id="2850014at2"/>
<dbReference type="InterPro" id="IPR001173">
    <property type="entry name" value="Glyco_trans_2-like"/>
</dbReference>
<dbReference type="PANTHER" id="PTHR22916">
    <property type="entry name" value="GLYCOSYLTRANSFERASE"/>
    <property type="match status" value="1"/>
</dbReference>
<evidence type="ECO:0000313" key="4">
    <source>
        <dbReference type="Proteomes" id="UP000027936"/>
    </source>
</evidence>
<dbReference type="Pfam" id="PF00535">
    <property type="entry name" value="Glycos_transf_2"/>
    <property type="match status" value="1"/>
</dbReference>
<dbReference type="RefSeq" id="WP_035195758.1">
    <property type="nucleotide sequence ID" value="NZ_JJRY01000008.1"/>
</dbReference>
<dbReference type="InterPro" id="IPR029044">
    <property type="entry name" value="Nucleotide-diphossugar_trans"/>
</dbReference>
<evidence type="ECO:0000259" key="2">
    <source>
        <dbReference type="Pfam" id="PF00535"/>
    </source>
</evidence>
<dbReference type="CDD" id="cd00761">
    <property type="entry name" value="Glyco_tranf_GTA_type"/>
    <property type="match status" value="1"/>
</dbReference>
<dbReference type="Gene3D" id="3.90.550.10">
    <property type="entry name" value="Spore Coat Polysaccharide Biosynthesis Protein SpsA, Chain A"/>
    <property type="match status" value="1"/>
</dbReference>
<name>A0A072NL11_SCHAZ</name>
<keyword evidence="3" id="KW-0808">Transferase</keyword>
<proteinExistence type="inferred from homology"/>
<feature type="domain" description="Glycosyltransferase 2-like" evidence="2">
    <location>
        <begin position="5"/>
        <end position="166"/>
    </location>
</feature>
<dbReference type="SUPFAM" id="SSF53448">
    <property type="entry name" value="Nucleotide-diphospho-sugar transferases"/>
    <property type="match status" value="1"/>
</dbReference>
<gene>
    <name evidence="3" type="ORF">M670_02422</name>
</gene>
<sequence>MPKVSIILTSYNKHEYVGESIKSILDQTYEDLELFIMDDNSNEETLNNIKPFLNDHRVTFFKSETQTIDERVAKTRYAVLINEALEKIEGEYIAYATDDNVFHKEKIEKMVNYLDNNPNVQVVYSASQTDYINEKGEITNSIVRPAKAIQWLAPCVIDHCSIMHRETILPVIQKTFNSIWDENPQFYKIGDARFFWKINHFWPFYPINEILDFNTITPKSIHAQIQNAQPNEFARKLPPQRMCKELRDSLRAMKRLERE</sequence>
<accession>A0A072NL11</accession>
<dbReference type="GO" id="GO:0016758">
    <property type="term" value="F:hexosyltransferase activity"/>
    <property type="evidence" value="ECO:0007669"/>
    <property type="project" value="UniProtKB-ARBA"/>
</dbReference>
<protein>
    <submittedName>
        <fullName evidence="3">Glycosyl transferase</fullName>
    </submittedName>
</protein>
<reference evidence="3 4" key="1">
    <citation type="submission" date="2014-04" db="EMBL/GenBank/DDBJ databases">
        <title>Draft genome sequence of Bacillus azotoformans MEV2011, a (co-) denitrifying strain unable to grow in the presence of oxygen.</title>
        <authorList>
            <person name="Nielsen M."/>
            <person name="Schreiber L."/>
            <person name="Finster K."/>
            <person name="Schramm A."/>
        </authorList>
    </citation>
    <scope>NUCLEOTIDE SEQUENCE [LARGE SCALE GENOMIC DNA]</scope>
    <source>
        <strain evidence="3 4">MEV2011</strain>
    </source>
</reference>
<comment type="similarity">
    <text evidence="1">Belongs to the glycosyltransferase 2 family.</text>
</comment>
<evidence type="ECO:0000313" key="3">
    <source>
        <dbReference type="EMBL" id="KEF38379.1"/>
    </source>
</evidence>
<dbReference type="PATRIC" id="fig|1348973.3.peg.2339"/>
<dbReference type="PANTHER" id="PTHR22916:SF3">
    <property type="entry name" value="UDP-GLCNAC:BETAGAL BETA-1,3-N-ACETYLGLUCOSAMINYLTRANSFERASE-LIKE PROTEIN 1"/>
    <property type="match status" value="1"/>
</dbReference>
<organism evidence="3 4">
    <name type="scientific">Schinkia azotoformans MEV2011</name>
    <dbReference type="NCBI Taxonomy" id="1348973"/>
    <lineage>
        <taxon>Bacteria</taxon>
        <taxon>Bacillati</taxon>
        <taxon>Bacillota</taxon>
        <taxon>Bacilli</taxon>
        <taxon>Bacillales</taxon>
        <taxon>Bacillaceae</taxon>
        <taxon>Calidifontibacillus/Schinkia group</taxon>
        <taxon>Schinkia</taxon>
    </lineage>
</organism>
<dbReference type="AlphaFoldDB" id="A0A072NL11"/>
<dbReference type="EMBL" id="JJRY01000008">
    <property type="protein sequence ID" value="KEF38379.1"/>
    <property type="molecule type" value="Genomic_DNA"/>
</dbReference>
<dbReference type="Proteomes" id="UP000027936">
    <property type="component" value="Unassembled WGS sequence"/>
</dbReference>
<evidence type="ECO:0000256" key="1">
    <source>
        <dbReference type="ARBA" id="ARBA00006739"/>
    </source>
</evidence>